<evidence type="ECO:0000256" key="5">
    <source>
        <dbReference type="SAM" id="Phobius"/>
    </source>
</evidence>
<evidence type="ECO:0000256" key="3">
    <source>
        <dbReference type="ARBA" id="ARBA00022989"/>
    </source>
</evidence>
<feature type="transmembrane region" description="Helical" evidence="5">
    <location>
        <begin position="109"/>
        <end position="127"/>
    </location>
</feature>
<evidence type="ECO:0000256" key="1">
    <source>
        <dbReference type="ARBA" id="ARBA00004370"/>
    </source>
</evidence>
<sequence>MIFPVTTAFFAGLFGLLYVGLSSWVVGGRVSNDVLFGGGGDSLQRRIRAHGNFSEFVPLALLLVAFLEAGGTKHWIVQALLVVLLIGRILHPFGLFAPKNSPQQFACRGGGILTTLIVLLISSILLLV</sequence>
<evidence type="ECO:0000313" key="6">
    <source>
        <dbReference type="EMBL" id="GJE54244.1"/>
    </source>
</evidence>
<dbReference type="InterPro" id="IPR023352">
    <property type="entry name" value="MAPEG-like_dom_sf"/>
</dbReference>
<protein>
    <submittedName>
        <fullName evidence="6">Inner membrane protein YecN</fullName>
    </submittedName>
</protein>
<dbReference type="PANTHER" id="PTHR35814">
    <property type="match status" value="1"/>
</dbReference>
<dbReference type="Pfam" id="PF01124">
    <property type="entry name" value="MAPEG"/>
    <property type="match status" value="1"/>
</dbReference>
<dbReference type="RefSeq" id="WP_238230717.1">
    <property type="nucleotide sequence ID" value="NZ_BPRA01000003.1"/>
</dbReference>
<name>A0ABQ4TJ38_9HYPH</name>
<feature type="transmembrane region" description="Helical" evidence="5">
    <location>
        <begin position="6"/>
        <end position="28"/>
    </location>
</feature>
<reference evidence="6" key="1">
    <citation type="journal article" date="2021" name="Front. Microbiol.">
        <title>Comprehensive Comparative Genomics and Phenotyping of Methylobacterium Species.</title>
        <authorList>
            <person name="Alessa O."/>
            <person name="Ogura Y."/>
            <person name="Fujitani Y."/>
            <person name="Takami H."/>
            <person name="Hayashi T."/>
            <person name="Sahin N."/>
            <person name="Tani A."/>
        </authorList>
    </citation>
    <scope>NUCLEOTIDE SEQUENCE</scope>
    <source>
        <strain evidence="6">DSM 23674</strain>
    </source>
</reference>
<dbReference type="InterPro" id="IPR001129">
    <property type="entry name" value="Membr-assoc_MAPEG"/>
</dbReference>
<dbReference type="SUPFAM" id="SSF161084">
    <property type="entry name" value="MAPEG domain-like"/>
    <property type="match status" value="1"/>
</dbReference>
<keyword evidence="3 5" id="KW-1133">Transmembrane helix</keyword>
<keyword evidence="7" id="KW-1185">Reference proteome</keyword>
<reference evidence="6" key="2">
    <citation type="submission" date="2021-08" db="EMBL/GenBank/DDBJ databases">
        <authorList>
            <person name="Tani A."/>
            <person name="Ola A."/>
            <person name="Ogura Y."/>
            <person name="Katsura K."/>
            <person name="Hayashi T."/>
        </authorList>
    </citation>
    <scope>NUCLEOTIDE SEQUENCE</scope>
    <source>
        <strain evidence="6">DSM 23674</strain>
    </source>
</reference>
<feature type="transmembrane region" description="Helical" evidence="5">
    <location>
        <begin position="49"/>
        <end position="69"/>
    </location>
</feature>
<organism evidence="6 7">
    <name type="scientific">Methylobacterium thuringiense</name>
    <dbReference type="NCBI Taxonomy" id="1003091"/>
    <lineage>
        <taxon>Bacteria</taxon>
        <taxon>Pseudomonadati</taxon>
        <taxon>Pseudomonadota</taxon>
        <taxon>Alphaproteobacteria</taxon>
        <taxon>Hyphomicrobiales</taxon>
        <taxon>Methylobacteriaceae</taxon>
        <taxon>Methylobacterium</taxon>
    </lineage>
</organism>
<proteinExistence type="predicted"/>
<comment type="caution">
    <text evidence="6">The sequence shown here is derived from an EMBL/GenBank/DDBJ whole genome shotgun (WGS) entry which is preliminary data.</text>
</comment>
<dbReference type="EMBL" id="BPRA01000003">
    <property type="protein sequence ID" value="GJE54244.1"/>
    <property type="molecule type" value="Genomic_DNA"/>
</dbReference>
<evidence type="ECO:0000313" key="7">
    <source>
        <dbReference type="Proteomes" id="UP001055101"/>
    </source>
</evidence>
<feature type="transmembrane region" description="Helical" evidence="5">
    <location>
        <begin position="75"/>
        <end position="97"/>
    </location>
</feature>
<evidence type="ECO:0000256" key="2">
    <source>
        <dbReference type="ARBA" id="ARBA00022692"/>
    </source>
</evidence>
<keyword evidence="2 5" id="KW-0812">Transmembrane</keyword>
<accession>A0ABQ4TJ38</accession>
<dbReference type="Proteomes" id="UP001055101">
    <property type="component" value="Unassembled WGS sequence"/>
</dbReference>
<dbReference type="PANTHER" id="PTHR35814:SF1">
    <property type="entry name" value="GLUTATHIONE S-TRANSFERASE-RELATED"/>
    <property type="match status" value="1"/>
</dbReference>
<dbReference type="Gene3D" id="1.20.120.550">
    <property type="entry name" value="Membrane associated eicosanoid/glutathione metabolism-like domain"/>
    <property type="match status" value="1"/>
</dbReference>
<evidence type="ECO:0000256" key="4">
    <source>
        <dbReference type="ARBA" id="ARBA00023136"/>
    </source>
</evidence>
<comment type="subcellular location">
    <subcellularLocation>
        <location evidence="1">Membrane</location>
    </subcellularLocation>
</comment>
<keyword evidence="4 5" id="KW-0472">Membrane</keyword>
<gene>
    <name evidence="6" type="primary">yecN</name>
    <name evidence="6" type="ORF">EKPJFOCH_0718</name>
</gene>